<dbReference type="Proteomes" id="UP000730481">
    <property type="component" value="Unassembled WGS sequence"/>
</dbReference>
<evidence type="ECO:0000313" key="1">
    <source>
        <dbReference type="EMBL" id="KAF4339891.1"/>
    </source>
</evidence>
<name>A0A9P5AJI2_9HYPO</name>
<accession>A0A9P5AJI2</accession>
<proteinExistence type="predicted"/>
<dbReference type="EMBL" id="PVQB02000256">
    <property type="protein sequence ID" value="KAF4339891.1"/>
    <property type="molecule type" value="Genomic_DNA"/>
</dbReference>
<keyword evidence="2" id="KW-1185">Reference proteome</keyword>
<gene>
    <name evidence="1" type="ORF">FBEOM_6189</name>
</gene>
<protein>
    <submittedName>
        <fullName evidence="1">Uncharacterized protein</fullName>
    </submittedName>
</protein>
<evidence type="ECO:0000313" key="2">
    <source>
        <dbReference type="Proteomes" id="UP000730481"/>
    </source>
</evidence>
<sequence>MPSSSTIRAWFPATKSIIDIGGSTLNRSFDDQLDDAFEGKSFFPKERPNFVPYINTFLDQGKPCIHFALDIFQKLLIQHINEAATDFPDIICVGLWGNLAQSYEFFEAQPSPLLFLSLGSNFINATEIPSGNVASSHWTASQFSSWKRDDKEVHELAEAQGLAIATLGEAPNSGMRKYVIQPGV</sequence>
<dbReference type="AlphaFoldDB" id="A0A9P5AJI2"/>
<reference evidence="1" key="2">
    <citation type="submission" date="2020-02" db="EMBL/GenBank/DDBJ databases">
        <title>Identification and distribution of gene clusters putatively required for synthesis of sphingolipid metabolism inhibitors in phylogenetically diverse species of the filamentous fungus Fusarium.</title>
        <authorList>
            <person name="Kim H.-S."/>
            <person name="Busman M."/>
            <person name="Brown D.W."/>
            <person name="Divon H."/>
            <person name="Uhlig S."/>
            <person name="Proctor R.H."/>
        </authorList>
    </citation>
    <scope>NUCLEOTIDE SEQUENCE</scope>
    <source>
        <strain evidence="1">NRRL 25174</strain>
    </source>
</reference>
<dbReference type="InterPro" id="IPR029063">
    <property type="entry name" value="SAM-dependent_MTases_sf"/>
</dbReference>
<reference evidence="1" key="1">
    <citation type="journal article" date="2017" name="Mycologia">
        <title>Fusarium algeriense, sp. nov., a novel toxigenic crown rot pathogen of durum wheat from Algeria is nested in the Fusarium burgessii species complex.</title>
        <authorList>
            <person name="Laraba I."/>
            <person name="Keddad A."/>
            <person name="Boureghda H."/>
            <person name="Abdallah N."/>
            <person name="Vaughan M.M."/>
            <person name="Proctor R.H."/>
            <person name="Busman M."/>
            <person name="O'Donnell K."/>
        </authorList>
    </citation>
    <scope>NUCLEOTIDE SEQUENCE</scope>
    <source>
        <strain evidence="1">NRRL 25174</strain>
    </source>
</reference>
<comment type="caution">
    <text evidence="1">The sequence shown here is derived from an EMBL/GenBank/DDBJ whole genome shotgun (WGS) entry which is preliminary data.</text>
</comment>
<dbReference type="Gene3D" id="3.40.50.150">
    <property type="entry name" value="Vaccinia Virus protein VP39"/>
    <property type="match status" value="1"/>
</dbReference>
<organism evidence="1 2">
    <name type="scientific">Fusarium beomiforme</name>
    <dbReference type="NCBI Taxonomy" id="44412"/>
    <lineage>
        <taxon>Eukaryota</taxon>
        <taxon>Fungi</taxon>
        <taxon>Dikarya</taxon>
        <taxon>Ascomycota</taxon>
        <taxon>Pezizomycotina</taxon>
        <taxon>Sordariomycetes</taxon>
        <taxon>Hypocreomycetidae</taxon>
        <taxon>Hypocreales</taxon>
        <taxon>Nectriaceae</taxon>
        <taxon>Fusarium</taxon>
        <taxon>Fusarium burgessii species complex</taxon>
    </lineage>
</organism>